<proteinExistence type="inferred from homology"/>
<feature type="domain" description="Acyl-CoA dehydrogenase/oxidase N-terminal" evidence="8">
    <location>
        <begin position="394"/>
        <end position="507"/>
    </location>
</feature>
<organism evidence="9">
    <name type="scientific">Sheuella amnicola</name>
    <dbReference type="NCBI Taxonomy" id="2707330"/>
    <lineage>
        <taxon>Bacteria</taxon>
        <taxon>Pseudomonadati</taxon>
        <taxon>Pseudomonadota</taxon>
        <taxon>Betaproteobacteria</taxon>
        <taxon>Burkholderiales</taxon>
        <taxon>Alcaligenaceae</taxon>
        <taxon>Sheuella</taxon>
    </lineage>
</organism>
<dbReference type="InterPro" id="IPR052161">
    <property type="entry name" value="Mycobact_Acyl-CoA_DH"/>
</dbReference>
<dbReference type="CDD" id="cd00567">
    <property type="entry name" value="ACAD"/>
    <property type="match status" value="1"/>
</dbReference>
<dbReference type="FunFam" id="2.40.110.10:FF:000011">
    <property type="entry name" value="Acyl-CoA dehydrogenase FadE34"/>
    <property type="match status" value="1"/>
</dbReference>
<gene>
    <name evidence="9" type="ORF">G3I67_02345</name>
</gene>
<feature type="domain" description="Acyl-CoA dehydrogenase/oxidase C-terminal" evidence="6">
    <location>
        <begin position="617"/>
        <end position="779"/>
    </location>
</feature>
<evidence type="ECO:0000259" key="8">
    <source>
        <dbReference type="Pfam" id="PF02771"/>
    </source>
</evidence>
<feature type="domain" description="Acyl-CoA oxidase/dehydrogenase middle" evidence="7">
    <location>
        <begin position="511"/>
        <end position="605"/>
    </location>
</feature>
<dbReference type="InterPro" id="IPR013786">
    <property type="entry name" value="AcylCoA_DH/ox_N"/>
</dbReference>
<dbReference type="InterPro" id="IPR037069">
    <property type="entry name" value="AcylCoA_DH/ox_N_sf"/>
</dbReference>
<dbReference type="Gene3D" id="2.40.110.10">
    <property type="entry name" value="Butyryl-CoA Dehydrogenase, subunit A, domain 2"/>
    <property type="match status" value="2"/>
</dbReference>
<dbReference type="Gene3D" id="1.10.540.10">
    <property type="entry name" value="Acyl-CoA dehydrogenase/oxidase, N-terminal domain"/>
    <property type="match status" value="2"/>
</dbReference>
<dbReference type="Pfam" id="PF02771">
    <property type="entry name" value="Acyl-CoA_dh_N"/>
    <property type="match status" value="2"/>
</dbReference>
<comment type="caution">
    <text evidence="9">The sequence shown here is derived from an EMBL/GenBank/DDBJ whole genome shotgun (WGS) entry which is preliminary data.</text>
</comment>
<dbReference type="PANTHER" id="PTHR43292:SF3">
    <property type="entry name" value="ACYL-COA DEHYDROGENASE FADE29"/>
    <property type="match status" value="1"/>
</dbReference>
<dbReference type="EMBL" id="JAAGRN010000001">
    <property type="protein sequence ID" value="NDY82061.1"/>
    <property type="molecule type" value="Genomic_DNA"/>
</dbReference>
<evidence type="ECO:0000256" key="1">
    <source>
        <dbReference type="ARBA" id="ARBA00001974"/>
    </source>
</evidence>
<dbReference type="GO" id="GO:0005886">
    <property type="term" value="C:plasma membrane"/>
    <property type="evidence" value="ECO:0007669"/>
    <property type="project" value="TreeGrafter"/>
</dbReference>
<dbReference type="Pfam" id="PF00441">
    <property type="entry name" value="Acyl-CoA_dh_1"/>
    <property type="match status" value="2"/>
</dbReference>
<dbReference type="InterPro" id="IPR036250">
    <property type="entry name" value="AcylCo_DH-like_C"/>
</dbReference>
<dbReference type="SUPFAM" id="SSF56645">
    <property type="entry name" value="Acyl-CoA dehydrogenase NM domain-like"/>
    <property type="match status" value="2"/>
</dbReference>
<evidence type="ECO:0000313" key="9">
    <source>
        <dbReference type="EMBL" id="NDY82061.1"/>
    </source>
</evidence>
<dbReference type="InterPro" id="IPR006091">
    <property type="entry name" value="Acyl-CoA_Oxase/DH_mid-dom"/>
</dbReference>
<keyword evidence="3" id="KW-0285">Flavoprotein</keyword>
<dbReference type="Pfam" id="PF02770">
    <property type="entry name" value="Acyl-CoA_dh_M"/>
    <property type="match status" value="1"/>
</dbReference>
<dbReference type="RefSeq" id="WP_163651340.1">
    <property type="nucleotide sequence ID" value="NZ_JAAGRN010000001.1"/>
</dbReference>
<dbReference type="InterPro" id="IPR009100">
    <property type="entry name" value="AcylCoA_DH/oxidase_NM_dom_sf"/>
</dbReference>
<dbReference type="InterPro" id="IPR046373">
    <property type="entry name" value="Acyl-CoA_Oxase/DH_mid-dom_sf"/>
</dbReference>
<evidence type="ECO:0000259" key="7">
    <source>
        <dbReference type="Pfam" id="PF02770"/>
    </source>
</evidence>
<protein>
    <recommendedName>
        <fullName evidence="10">Acyl-CoA dehydrogenase</fullName>
    </recommendedName>
</protein>
<dbReference type="PANTHER" id="PTHR43292">
    <property type="entry name" value="ACYL-COA DEHYDROGENASE"/>
    <property type="match status" value="1"/>
</dbReference>
<dbReference type="AlphaFoldDB" id="A0A6B2QV91"/>
<sequence length="780" mass="85912">MQLHLNEEQNQIESSVADVLSNEYSFTQRLKSIQSRDGINPEVWKQFAVLGWLGLSLSEQSGGLGLGLLESGLLMKGLGRHLVIEPVWSSTMLTAQVLQTCAPNRIDIIERLIQGQSCAALAHPGITSIDSIEPVFDAIRTPTGYLLNGELKICPGAPCADDLIVFAKLKDDSQSRPVLFHLDAKHAGVAIESFKMLDGSRAGHIRLSNVQIGAHQLLSNDPSVATKTRHAIARAMLLLCWEALGSMSAAFDQTCSYVATRTQFGRALNEFQVVQHKLAEMAVLCKEARAICELGVIQAEHEPDNILDIAMRVKAKVSRCAQAVSKDCVQLHGAMGVTEELPIASHFRKLLWFQTIWGISDELDQQSGASRLASGDAYQSAVFSSDDQYDSSDLAFRDSIQAFVSANLTESLMLGQRYTTEMYPEPEYSRPWVKLLAKQGWSVPLWPKEWGGTGWTPLQRYIFEHVCAQAGTPLVHPMGPRLVGPVILKFGTEQQKKSLLPSIVNGESYWCQGFSEPGAGSDLASLKLQAVRDGDDYVLNGSKIWTTHAHHADWMFALVRTSNEGKKQTGISFVVLRMDTPGIHVRPIHTIGGDHDVNEIFFDDVRVPVNQRIGEEGQGWDCAKYLLEFERGAGIYSPRLRAGLKRVGLMLQSLDTNGKSVQNHPQLLRKFAEVAVDLDTFEMLELQTLISIGTGGDIGDVSSILKLRASRLKQHIGELGVYLMKDRALRWDAGQIDLQALSDEQKLTKTVLGDYLNSRAYTIFGGASEIQLGIIARGLV</sequence>
<evidence type="ECO:0000256" key="3">
    <source>
        <dbReference type="ARBA" id="ARBA00022630"/>
    </source>
</evidence>
<accession>A0A6B2QV91</accession>
<dbReference type="SUPFAM" id="SSF47203">
    <property type="entry name" value="Acyl-CoA dehydrogenase C-terminal domain-like"/>
    <property type="match status" value="2"/>
</dbReference>
<dbReference type="GO" id="GO:0050660">
    <property type="term" value="F:flavin adenine dinucleotide binding"/>
    <property type="evidence" value="ECO:0007669"/>
    <property type="project" value="InterPro"/>
</dbReference>
<dbReference type="GO" id="GO:0016627">
    <property type="term" value="F:oxidoreductase activity, acting on the CH-CH group of donors"/>
    <property type="evidence" value="ECO:0007669"/>
    <property type="project" value="InterPro"/>
</dbReference>
<evidence type="ECO:0000256" key="4">
    <source>
        <dbReference type="ARBA" id="ARBA00022827"/>
    </source>
</evidence>
<comment type="similarity">
    <text evidence="2">Belongs to the acyl-CoA dehydrogenase family.</text>
</comment>
<evidence type="ECO:0000256" key="5">
    <source>
        <dbReference type="ARBA" id="ARBA00023002"/>
    </source>
</evidence>
<evidence type="ECO:0000259" key="6">
    <source>
        <dbReference type="Pfam" id="PF00441"/>
    </source>
</evidence>
<comment type="cofactor">
    <cofactor evidence="1">
        <name>FAD</name>
        <dbReference type="ChEBI" id="CHEBI:57692"/>
    </cofactor>
</comment>
<reference evidence="9" key="1">
    <citation type="submission" date="2020-02" db="EMBL/GenBank/DDBJ databases">
        <authorList>
            <person name="Chen W.-M."/>
        </authorList>
    </citation>
    <scope>NUCLEOTIDE SEQUENCE</scope>
    <source>
        <strain evidence="9">NBD-18</strain>
    </source>
</reference>
<evidence type="ECO:0008006" key="10">
    <source>
        <dbReference type="Google" id="ProtNLM"/>
    </source>
</evidence>
<feature type="domain" description="Acyl-CoA dehydrogenase/oxidase C-terminal" evidence="6">
    <location>
        <begin position="237"/>
        <end position="358"/>
    </location>
</feature>
<feature type="domain" description="Acyl-CoA dehydrogenase/oxidase N-terminal" evidence="8">
    <location>
        <begin position="6"/>
        <end position="83"/>
    </location>
</feature>
<dbReference type="InterPro" id="IPR009075">
    <property type="entry name" value="AcylCo_DH/oxidase_C"/>
</dbReference>
<evidence type="ECO:0000256" key="2">
    <source>
        <dbReference type="ARBA" id="ARBA00009347"/>
    </source>
</evidence>
<dbReference type="Gene3D" id="1.20.140.10">
    <property type="entry name" value="Butyryl-CoA Dehydrogenase, subunit A, domain 3"/>
    <property type="match status" value="2"/>
</dbReference>
<name>A0A6B2QV91_9BURK</name>
<keyword evidence="4" id="KW-0274">FAD</keyword>
<keyword evidence="5" id="KW-0560">Oxidoreductase</keyword>